<keyword evidence="1" id="KW-0812">Transmembrane</keyword>
<dbReference type="Gene3D" id="3.40.50.720">
    <property type="entry name" value="NAD(P)-binding Rossmann-like Domain"/>
    <property type="match status" value="1"/>
</dbReference>
<feature type="transmembrane region" description="Helical" evidence="1">
    <location>
        <begin position="12"/>
        <end position="35"/>
    </location>
</feature>
<sequence>MIDSVKWVHPITYILILCSISSLSISFSAVFFGPFSVKDVVLQLRPLLTKKKLLVSIAAGVKLKDLEVSVP</sequence>
<organism evidence="2">
    <name type="scientific">Rhizophora mucronata</name>
    <name type="common">Asiatic mangrove</name>
    <dbReference type="NCBI Taxonomy" id="61149"/>
    <lineage>
        <taxon>Eukaryota</taxon>
        <taxon>Viridiplantae</taxon>
        <taxon>Streptophyta</taxon>
        <taxon>Embryophyta</taxon>
        <taxon>Tracheophyta</taxon>
        <taxon>Spermatophyta</taxon>
        <taxon>Magnoliopsida</taxon>
        <taxon>eudicotyledons</taxon>
        <taxon>Gunneridae</taxon>
        <taxon>Pentapetalae</taxon>
        <taxon>rosids</taxon>
        <taxon>fabids</taxon>
        <taxon>Malpighiales</taxon>
        <taxon>Rhizophoraceae</taxon>
        <taxon>Rhizophora</taxon>
    </lineage>
</organism>
<proteinExistence type="predicted"/>
<accession>A0A2P2NFG7</accession>
<evidence type="ECO:0000256" key="1">
    <source>
        <dbReference type="SAM" id="Phobius"/>
    </source>
</evidence>
<reference evidence="2" key="1">
    <citation type="submission" date="2018-02" db="EMBL/GenBank/DDBJ databases">
        <title>Rhizophora mucronata_Transcriptome.</title>
        <authorList>
            <person name="Meera S.P."/>
            <person name="Sreeshan A."/>
            <person name="Augustine A."/>
        </authorList>
    </citation>
    <scope>NUCLEOTIDE SEQUENCE</scope>
    <source>
        <tissue evidence="2">Leaf</tissue>
    </source>
</reference>
<dbReference type="EMBL" id="GGEC01060734">
    <property type="protein sequence ID" value="MBX41218.1"/>
    <property type="molecule type" value="Transcribed_RNA"/>
</dbReference>
<keyword evidence="1" id="KW-1133">Transmembrane helix</keyword>
<keyword evidence="1" id="KW-0472">Membrane</keyword>
<evidence type="ECO:0000313" key="2">
    <source>
        <dbReference type="EMBL" id="MBX41218.1"/>
    </source>
</evidence>
<name>A0A2P2NFG7_RHIMU</name>
<protein>
    <submittedName>
        <fullName evidence="2">Uncharacterized protein</fullName>
    </submittedName>
</protein>
<dbReference type="AlphaFoldDB" id="A0A2P2NFG7"/>